<feature type="domain" description="D-serine dehydratase-like" evidence="1">
    <location>
        <begin position="305"/>
        <end position="402"/>
    </location>
</feature>
<dbReference type="Proteomes" id="UP000184452">
    <property type="component" value="Unassembled WGS sequence"/>
</dbReference>
<evidence type="ECO:0000259" key="1">
    <source>
        <dbReference type="SMART" id="SM01119"/>
    </source>
</evidence>
<dbReference type="PANTHER" id="PTHR28004:SF8">
    <property type="entry name" value="D-SERINE DEAMINASE"/>
    <property type="match status" value="1"/>
</dbReference>
<protein>
    <submittedName>
        <fullName evidence="2">D-serine deaminase, pyridoxal phosphate-dependent</fullName>
    </submittedName>
</protein>
<dbReference type="STRING" id="758803.SAMN05421803_102132"/>
<accession>A0A1M6E3G9</accession>
<dbReference type="PANTHER" id="PTHR28004">
    <property type="entry name" value="ZGC:162816-RELATED"/>
    <property type="match status" value="1"/>
</dbReference>
<dbReference type="RefSeq" id="WP_073375724.1">
    <property type="nucleotide sequence ID" value="NZ_FQZK01000002.1"/>
</dbReference>
<proteinExistence type="predicted"/>
<dbReference type="Pfam" id="PF14031">
    <property type="entry name" value="D-ser_dehydrat"/>
    <property type="match status" value="1"/>
</dbReference>
<dbReference type="SMART" id="SM01119">
    <property type="entry name" value="D-ser_dehydrat"/>
    <property type="match status" value="1"/>
</dbReference>
<evidence type="ECO:0000313" key="2">
    <source>
        <dbReference type="EMBL" id="SHI79945.1"/>
    </source>
</evidence>
<name>A0A1M6E3G9_9ACTN</name>
<dbReference type="SUPFAM" id="SSF51419">
    <property type="entry name" value="PLP-binding barrel"/>
    <property type="match status" value="1"/>
</dbReference>
<gene>
    <name evidence="2" type="ORF">SAMN05421803_102132</name>
</gene>
<keyword evidence="3" id="KW-1185">Reference proteome</keyword>
<sequence length="415" mass="44181">MSDRADIAEPVDWRTKGVWWPGEPVAAADLAARRDRLFDGPFTWPLLVLRESALARNTAALAGFTRRHGLLFAPHGKTSMAPALLERQLEAGAWGITVATANQALAVRRFGVRRILLANELLEPEVIRWAADEGAADPGFEFLFYVDSAEGVAALARGLEGYGGGRPPGVLVERGVPGGRTGARTRARVLELARALARVPGGVLSGVAGYEGPLSGAEEVRGFLRDLRGDAAALVEAGLFPGGGRPYVSVGGSAWFDLVAEELGGMAEAVPVLRSGAYITHDDGLYRRVTPFNRLPEGGEALTGALELWARIVSAPEEGLAIAGMGRRDAGYDQDLPVPRVLRRADGSAVAAAGVEVRKFDDQHAYLDVPPELGVRPGDLMSFGVSHPCTTFDKWRSIPVVDDADTVVDVVATYF</sequence>
<dbReference type="Gene3D" id="2.40.37.20">
    <property type="entry name" value="D-serine dehydratase-like domain"/>
    <property type="match status" value="1"/>
</dbReference>
<dbReference type="InterPro" id="IPR042208">
    <property type="entry name" value="D-ser_dehydrat-like_sf"/>
</dbReference>
<reference evidence="2 3" key="1">
    <citation type="submission" date="2016-11" db="EMBL/GenBank/DDBJ databases">
        <authorList>
            <person name="Jaros S."/>
            <person name="Januszkiewicz K."/>
            <person name="Wedrychowicz H."/>
        </authorList>
    </citation>
    <scope>NUCLEOTIDE SEQUENCE [LARGE SCALE GENOMIC DNA]</scope>
    <source>
        <strain evidence="2 3">CGMCC 4.5723</strain>
    </source>
</reference>
<dbReference type="OrthoDB" id="9811417at2"/>
<organism evidence="2 3">
    <name type="scientific">Nocardiopsis flavescens</name>
    <dbReference type="NCBI Taxonomy" id="758803"/>
    <lineage>
        <taxon>Bacteria</taxon>
        <taxon>Bacillati</taxon>
        <taxon>Actinomycetota</taxon>
        <taxon>Actinomycetes</taxon>
        <taxon>Streptosporangiales</taxon>
        <taxon>Nocardiopsidaceae</taxon>
        <taxon>Nocardiopsis</taxon>
    </lineage>
</organism>
<dbReference type="InterPro" id="IPR029066">
    <property type="entry name" value="PLP-binding_barrel"/>
</dbReference>
<evidence type="ECO:0000313" key="3">
    <source>
        <dbReference type="Proteomes" id="UP000184452"/>
    </source>
</evidence>
<dbReference type="EMBL" id="FQZK01000002">
    <property type="protein sequence ID" value="SHI79945.1"/>
    <property type="molecule type" value="Genomic_DNA"/>
</dbReference>
<dbReference type="InterPro" id="IPR051466">
    <property type="entry name" value="D-amino_acid_metab_enzyme"/>
</dbReference>
<dbReference type="AlphaFoldDB" id="A0A1M6E3G9"/>
<dbReference type="InterPro" id="IPR026956">
    <property type="entry name" value="D-ser_dehydrat-like_dom"/>
</dbReference>
<dbReference type="Gene3D" id="3.20.20.10">
    <property type="entry name" value="Alanine racemase"/>
    <property type="match status" value="1"/>
</dbReference>